<dbReference type="PANTHER" id="PTHR43169">
    <property type="entry name" value="EXSB FAMILY PROTEIN"/>
    <property type="match status" value="1"/>
</dbReference>
<evidence type="ECO:0000259" key="2">
    <source>
        <dbReference type="Pfam" id="PF02540"/>
    </source>
</evidence>
<organism evidence="3 4">
    <name type="scientific">Tepidanaerobacter acetatoxydans (strain DSM 21804 / JCM 16047 / Re1)</name>
    <dbReference type="NCBI Taxonomy" id="1209989"/>
    <lineage>
        <taxon>Bacteria</taxon>
        <taxon>Bacillati</taxon>
        <taxon>Bacillota</taxon>
        <taxon>Clostridia</taxon>
        <taxon>Thermosediminibacterales</taxon>
        <taxon>Tepidanaerobacteraceae</taxon>
        <taxon>Tepidanaerobacter</taxon>
    </lineage>
</organism>
<dbReference type="PATRIC" id="fig|1209989.3.peg.2097"/>
<protein>
    <recommendedName>
        <fullName evidence="2">NAD/GMP synthase domain-containing protein</fullName>
    </recommendedName>
</protein>
<dbReference type="PANTHER" id="PTHR43169:SF2">
    <property type="entry name" value="NAD_GMP SYNTHASE DOMAIN-CONTAINING PROTEIN"/>
    <property type="match status" value="1"/>
</dbReference>
<name>F4LWV2_TEPAE</name>
<evidence type="ECO:0000313" key="3">
    <source>
        <dbReference type="EMBL" id="CCP26618.1"/>
    </source>
</evidence>
<dbReference type="InterPro" id="IPR005232">
    <property type="entry name" value="LarE"/>
</dbReference>
<dbReference type="PIRSF" id="PIRSF006661">
    <property type="entry name" value="PP-lp_UCP006661"/>
    <property type="match status" value="1"/>
</dbReference>
<accession>L0S448</accession>
<accession>F4LWV2</accession>
<reference evidence="4" key="1">
    <citation type="journal article" date="2013" name="Genome Announc.">
        <title>First genome sequence of a syntrophic acetate-oxidizing bacterium, Tepidanaerobacter acetatoxydans strain Re1.</title>
        <authorList>
            <person name="Manzoor S."/>
            <person name="Bongcam-Rudloff E."/>
            <person name="Schnurer A."/>
            <person name="Muller B."/>
        </authorList>
    </citation>
    <scope>NUCLEOTIDE SEQUENCE [LARGE SCALE GENOMIC DNA]</scope>
    <source>
        <strain evidence="4">Re1</strain>
    </source>
</reference>
<dbReference type="STRING" id="1209989.TepRe1_1688"/>
<sequence>MLEQKLSNLKQRIQALKQVVVAFSGGVDSTFLLKVCMDALGRDHVLAVTARSGAFSEKEFIESQGLANLLNARQIIIELDELNIPGILDNPPERCYFCKRYLFNKFIDIAREQGYDFVVEGSNFSDTEDFRPGMVAIQELGIISPLKEVGLTKDEIRKASKEMGLPTWNKPSYACFFSRFPYGEKITREKLKRVSEAEDLLRGLGFYQFRVRSHEDLARIEVLPEEINRFFEQSFRDKITNEFKKLGFTYITLDLTGYRTGSMNEELKEGDRAAWKN</sequence>
<dbReference type="Proteomes" id="UP000010802">
    <property type="component" value="Chromosome"/>
</dbReference>
<dbReference type="InterPro" id="IPR022310">
    <property type="entry name" value="NAD/GMP_synthase"/>
</dbReference>
<dbReference type="NCBIfam" id="TIGR00268">
    <property type="entry name" value="ATP-dependent sacrificial sulfur transferase LarE"/>
    <property type="match status" value="1"/>
</dbReference>
<dbReference type="GO" id="GO:0016783">
    <property type="term" value="F:sulfurtransferase activity"/>
    <property type="evidence" value="ECO:0007669"/>
    <property type="project" value="InterPro"/>
</dbReference>
<feature type="active site" description="Nucleophile and sulfur donor" evidence="1">
    <location>
        <position position="175"/>
    </location>
</feature>
<dbReference type="InterPro" id="IPR014729">
    <property type="entry name" value="Rossmann-like_a/b/a_fold"/>
</dbReference>
<dbReference type="OrthoDB" id="9776919at2"/>
<dbReference type="HOGENOM" id="CLU_061181_2_0_9"/>
<dbReference type="InterPro" id="IPR052188">
    <property type="entry name" value="Ni-pincer_cofactor_biosynth"/>
</dbReference>
<dbReference type="AlphaFoldDB" id="F4LWV2"/>
<evidence type="ECO:0000256" key="1">
    <source>
        <dbReference type="PIRSR" id="PIRSR006661-1"/>
    </source>
</evidence>
<dbReference type="CDD" id="cd01990">
    <property type="entry name" value="LarE-like"/>
    <property type="match status" value="1"/>
</dbReference>
<dbReference type="GO" id="GO:0006163">
    <property type="term" value="P:purine nucleotide metabolic process"/>
    <property type="evidence" value="ECO:0007669"/>
    <property type="project" value="UniProtKB-ARBA"/>
</dbReference>
<dbReference type="Pfam" id="PF02540">
    <property type="entry name" value="NAD_synthase"/>
    <property type="match status" value="1"/>
</dbReference>
<dbReference type="eggNOG" id="COG1606">
    <property type="taxonomic scope" value="Bacteria"/>
</dbReference>
<keyword evidence="4" id="KW-1185">Reference proteome</keyword>
<proteinExistence type="predicted"/>
<dbReference type="Gene3D" id="3.40.50.620">
    <property type="entry name" value="HUPs"/>
    <property type="match status" value="1"/>
</dbReference>
<gene>
    <name evidence="3" type="ordered locus">TEPIRE1_1820</name>
</gene>
<dbReference type="EMBL" id="HF563609">
    <property type="protein sequence ID" value="CCP26618.1"/>
    <property type="molecule type" value="Genomic_DNA"/>
</dbReference>
<feature type="domain" description="NAD/GMP synthase" evidence="2">
    <location>
        <begin position="13"/>
        <end position="81"/>
    </location>
</feature>
<dbReference type="KEGG" id="tep:TepRe1_1688"/>
<dbReference type="SUPFAM" id="SSF52402">
    <property type="entry name" value="Adenine nucleotide alpha hydrolases-like"/>
    <property type="match status" value="1"/>
</dbReference>
<dbReference type="RefSeq" id="WP_013778746.1">
    <property type="nucleotide sequence ID" value="NC_015519.1"/>
</dbReference>
<evidence type="ECO:0000313" key="4">
    <source>
        <dbReference type="Proteomes" id="UP000010802"/>
    </source>
</evidence>
<dbReference type="KEGG" id="tae:TepiRe1_1820"/>